<protein>
    <recommendedName>
        <fullName evidence="3">Phage tail assembly protein</fullName>
    </recommendedName>
</protein>
<evidence type="ECO:0008006" key="3">
    <source>
        <dbReference type="Google" id="ProtNLM"/>
    </source>
</evidence>
<evidence type="ECO:0000313" key="2">
    <source>
        <dbReference type="Proteomes" id="UP000239089"/>
    </source>
</evidence>
<accession>A0A2S6N2U8</accession>
<dbReference type="Pfam" id="PF10109">
    <property type="entry name" value="Phage_TAC_7"/>
    <property type="match status" value="1"/>
</dbReference>
<evidence type="ECO:0000313" key="1">
    <source>
        <dbReference type="EMBL" id="PPQ28938.1"/>
    </source>
</evidence>
<dbReference type="AlphaFoldDB" id="A0A2S6N2U8"/>
<proteinExistence type="predicted"/>
<keyword evidence="2" id="KW-1185">Reference proteome</keyword>
<dbReference type="EMBL" id="NHSJ01000100">
    <property type="protein sequence ID" value="PPQ28938.1"/>
    <property type="molecule type" value="Genomic_DNA"/>
</dbReference>
<reference evidence="1 2" key="1">
    <citation type="journal article" date="2018" name="Arch. Microbiol.">
        <title>New insights into the metabolic potential of the phototrophic purple bacterium Rhodopila globiformis DSM 161(T) from its draft genome sequence and evidence for a vanadium-dependent nitrogenase.</title>
        <authorList>
            <person name="Imhoff J.F."/>
            <person name="Rahn T."/>
            <person name="Kunzel S."/>
            <person name="Neulinger S.C."/>
        </authorList>
    </citation>
    <scope>NUCLEOTIDE SEQUENCE [LARGE SCALE GENOMIC DNA]</scope>
    <source>
        <strain evidence="1 2">DSM 16996</strain>
    </source>
</reference>
<dbReference type="Proteomes" id="UP000239089">
    <property type="component" value="Unassembled WGS sequence"/>
</dbReference>
<dbReference type="InterPro" id="IPR019289">
    <property type="entry name" value="Phage_tail_E/E"/>
</dbReference>
<sequence>MNEDFMSEETMGGAAADEPKIVDFDAGETFDGETVALKRPFKLKGVTYKQVALRIPTGADYERSTRKDAKLDTFGLLTAFTGLPIEALQKMASVDAKALDVALGKLLWG</sequence>
<name>A0A2S6N2U8_9HYPH</name>
<gene>
    <name evidence="1" type="ORF">CCR94_16235</name>
</gene>
<comment type="caution">
    <text evidence="1">The sequence shown here is derived from an EMBL/GenBank/DDBJ whole genome shotgun (WGS) entry which is preliminary data.</text>
</comment>
<organism evidence="1 2">
    <name type="scientific">Rhodoblastus sphagnicola</name>
    <dbReference type="NCBI Taxonomy" id="333368"/>
    <lineage>
        <taxon>Bacteria</taxon>
        <taxon>Pseudomonadati</taxon>
        <taxon>Pseudomonadota</taxon>
        <taxon>Alphaproteobacteria</taxon>
        <taxon>Hyphomicrobiales</taxon>
        <taxon>Rhodoblastaceae</taxon>
        <taxon>Rhodoblastus</taxon>
    </lineage>
</organism>